<name>A0ABY4YPB5_9MICO</name>
<evidence type="ECO:0000256" key="1">
    <source>
        <dbReference type="SAM" id="MobiDB-lite"/>
    </source>
</evidence>
<evidence type="ECO:0000259" key="3">
    <source>
        <dbReference type="Pfam" id="PF25583"/>
    </source>
</evidence>
<dbReference type="InterPro" id="IPR051534">
    <property type="entry name" value="CBASS_pafABC_assoc_protein"/>
</dbReference>
<feature type="region of interest" description="Disordered" evidence="1">
    <location>
        <begin position="326"/>
        <end position="350"/>
    </location>
</feature>
<evidence type="ECO:0000313" key="4">
    <source>
        <dbReference type="EMBL" id="USQ78198.1"/>
    </source>
</evidence>
<proteinExistence type="predicted"/>
<dbReference type="RefSeq" id="WP_252590996.1">
    <property type="nucleotide sequence ID" value="NZ_CP099489.1"/>
</dbReference>
<dbReference type="PANTHER" id="PTHR34580:SF3">
    <property type="entry name" value="PROTEIN PAFB"/>
    <property type="match status" value="1"/>
</dbReference>
<organism evidence="4 5">
    <name type="scientific">Ornithinimicrobium faecis</name>
    <dbReference type="NCBI Taxonomy" id="2934158"/>
    <lineage>
        <taxon>Bacteria</taxon>
        <taxon>Bacillati</taxon>
        <taxon>Actinomycetota</taxon>
        <taxon>Actinomycetes</taxon>
        <taxon>Micrococcales</taxon>
        <taxon>Ornithinimicrobiaceae</taxon>
        <taxon>Ornithinimicrobium</taxon>
    </lineage>
</organism>
<accession>A0ABY4YPB5</accession>
<dbReference type="InterPro" id="IPR057727">
    <property type="entry name" value="WCX_dom"/>
</dbReference>
<evidence type="ECO:0000259" key="2">
    <source>
        <dbReference type="Pfam" id="PF13280"/>
    </source>
</evidence>
<dbReference type="PANTHER" id="PTHR34580">
    <property type="match status" value="1"/>
</dbReference>
<dbReference type="InterPro" id="IPR026881">
    <property type="entry name" value="WYL_dom"/>
</dbReference>
<dbReference type="EMBL" id="CP099489">
    <property type="protein sequence ID" value="USQ78198.1"/>
    <property type="molecule type" value="Genomic_DNA"/>
</dbReference>
<feature type="domain" description="WYL" evidence="2">
    <location>
        <begin position="151"/>
        <end position="215"/>
    </location>
</feature>
<dbReference type="PROSITE" id="PS52050">
    <property type="entry name" value="WYL"/>
    <property type="match status" value="1"/>
</dbReference>
<feature type="domain" description="WCX" evidence="3">
    <location>
        <begin position="250"/>
        <end position="321"/>
    </location>
</feature>
<keyword evidence="5" id="KW-1185">Reference proteome</keyword>
<gene>
    <name evidence="4" type="ORF">NF556_11060</name>
</gene>
<evidence type="ECO:0000313" key="5">
    <source>
        <dbReference type="Proteomes" id="UP001056455"/>
    </source>
</evidence>
<sequence length="350" mass="38815">MARPSPASVKTERLLNLVIALLYTRQPMSKSRIRTAVPQYAESSNDAFDRMFERDKDELRDLGIPLRTEVIDPLFDDETGYRIDRREYALPEISFEPDELAVVGVASRAWSQASLAGPAAQALRKLEASGLARDSSSVAGVEPLLHTKEPAFDSARDAVLARRQVTFRYRRGPAGQVTERHLQPWALTSWHGRWYLTGHDLDREAPRVFRLDRVEGTVRATGKPGTYEVPADHDARAMITNSTGDEERDTSVRVALRPGTGHQVRRRGQLLEERGPHDWDIVEVQVGSLWPVIEEVASLGPDAIALAPEELVTGVRQTLESVVARHDLGDPDNNAASTDEIPATVGGEEH</sequence>
<dbReference type="Pfam" id="PF25583">
    <property type="entry name" value="WCX"/>
    <property type="match status" value="1"/>
</dbReference>
<dbReference type="Proteomes" id="UP001056455">
    <property type="component" value="Chromosome"/>
</dbReference>
<protein>
    <submittedName>
        <fullName evidence="4">WYL domain-containing protein</fullName>
    </submittedName>
</protein>
<reference evidence="4" key="1">
    <citation type="submission" date="2022-06" db="EMBL/GenBank/DDBJ databases">
        <title>Ornithinimicrobium HY1793.</title>
        <authorList>
            <person name="Huang Y."/>
        </authorList>
    </citation>
    <scope>NUCLEOTIDE SEQUENCE</scope>
    <source>
        <strain evidence="4">HY1793</strain>
    </source>
</reference>
<dbReference type="Pfam" id="PF13280">
    <property type="entry name" value="WYL"/>
    <property type="match status" value="1"/>
</dbReference>